<dbReference type="PANTHER" id="PTHR39186:SF1">
    <property type="entry name" value="DUF2071 DOMAIN-CONTAINING PROTEIN"/>
    <property type="match status" value="1"/>
</dbReference>
<protein>
    <recommendedName>
        <fullName evidence="3">DUF2071 domain-containing protein</fullName>
    </recommendedName>
</protein>
<dbReference type="AlphaFoldDB" id="A0A542DZI3"/>
<proteinExistence type="predicted"/>
<accession>A0A542DZI3</accession>
<name>A0A542DZI3_9MICO</name>
<dbReference type="PANTHER" id="PTHR39186">
    <property type="entry name" value="DUF2071 FAMILY PROTEIN"/>
    <property type="match status" value="1"/>
</dbReference>
<dbReference type="Proteomes" id="UP000317893">
    <property type="component" value="Unassembled WGS sequence"/>
</dbReference>
<dbReference type="InterPro" id="IPR023375">
    <property type="entry name" value="ADC_dom_sf"/>
</dbReference>
<dbReference type="RefSeq" id="WP_246061113.1">
    <property type="nucleotide sequence ID" value="NZ_BAAAPR010000004.1"/>
</dbReference>
<dbReference type="EMBL" id="VFMN01000001">
    <property type="protein sequence ID" value="TQJ08503.1"/>
    <property type="molecule type" value="Genomic_DNA"/>
</dbReference>
<dbReference type="InterPro" id="IPR018644">
    <property type="entry name" value="DUF2071"/>
</dbReference>
<evidence type="ECO:0008006" key="3">
    <source>
        <dbReference type="Google" id="ProtNLM"/>
    </source>
</evidence>
<keyword evidence="2" id="KW-1185">Reference proteome</keyword>
<dbReference type="Pfam" id="PF09844">
    <property type="entry name" value="DUF2071"/>
    <property type="match status" value="1"/>
</dbReference>
<organism evidence="1 2">
    <name type="scientific">Lapillicoccus jejuensis</name>
    <dbReference type="NCBI Taxonomy" id="402171"/>
    <lineage>
        <taxon>Bacteria</taxon>
        <taxon>Bacillati</taxon>
        <taxon>Actinomycetota</taxon>
        <taxon>Actinomycetes</taxon>
        <taxon>Micrococcales</taxon>
        <taxon>Intrasporangiaceae</taxon>
        <taxon>Lapillicoccus</taxon>
    </lineage>
</organism>
<dbReference type="SUPFAM" id="SSF160104">
    <property type="entry name" value="Acetoacetate decarboxylase-like"/>
    <property type="match status" value="1"/>
</dbReference>
<evidence type="ECO:0000313" key="1">
    <source>
        <dbReference type="EMBL" id="TQJ08503.1"/>
    </source>
</evidence>
<evidence type="ECO:0000313" key="2">
    <source>
        <dbReference type="Proteomes" id="UP000317893"/>
    </source>
</evidence>
<comment type="caution">
    <text evidence="1">The sequence shown here is derived from an EMBL/GenBank/DDBJ whole genome shotgun (WGS) entry which is preliminary data.</text>
</comment>
<reference evidence="1 2" key="1">
    <citation type="submission" date="2019-06" db="EMBL/GenBank/DDBJ databases">
        <title>Sequencing the genomes of 1000 actinobacteria strains.</title>
        <authorList>
            <person name="Klenk H.-P."/>
        </authorList>
    </citation>
    <scope>NUCLEOTIDE SEQUENCE [LARGE SCALE GENOMIC DNA]</scope>
    <source>
        <strain evidence="1 2">DSM 18607</strain>
    </source>
</reference>
<gene>
    <name evidence="1" type="ORF">FB458_1593</name>
</gene>
<sequence length="259" mass="28854">MTDVDSWQGPLLAAEGAPLRGPAIMNQWWHDLCFLHWRVDPDLVRPHLPRGVRPDVDADGSAWVGLIPFRMVGAGVGPRWPAPYLGTFLELNVRTYGVDDAGRHGVVFCSLEAQRAAVVAGARAVFGTAYMWSRMRLERRHPGPDREVLDWRSRRLPPHSPRATSRIVVETGDRLAEPTALDHFLTARFGLHTTVLGRTLWVPNTHSAWPLHAARLLDLDDGLLAAAGFPGLADREPDVVRWSPGVRTWFGMPQRVDVP</sequence>